<dbReference type="EMBL" id="BARU01042371">
    <property type="protein sequence ID" value="GAH84145.1"/>
    <property type="molecule type" value="Genomic_DNA"/>
</dbReference>
<sequence length="31" mass="3713">DAFMACEYLIDELKERVPIWKKELDEKSAQN</sequence>
<dbReference type="InterPro" id="IPR036563">
    <property type="entry name" value="MoaE_sf"/>
</dbReference>
<proteinExistence type="predicted"/>
<name>X1JRT0_9ZZZZ</name>
<dbReference type="SUPFAM" id="SSF54690">
    <property type="entry name" value="Molybdopterin synthase subunit MoaE"/>
    <property type="match status" value="1"/>
</dbReference>
<dbReference type="GO" id="GO:0006777">
    <property type="term" value="P:Mo-molybdopterin cofactor biosynthetic process"/>
    <property type="evidence" value="ECO:0007669"/>
    <property type="project" value="InterPro"/>
</dbReference>
<accession>X1JRT0</accession>
<evidence type="ECO:0000313" key="1">
    <source>
        <dbReference type="EMBL" id="GAH84145.1"/>
    </source>
</evidence>
<comment type="caution">
    <text evidence="1">The sequence shown here is derived from an EMBL/GenBank/DDBJ whole genome shotgun (WGS) entry which is preliminary data.</text>
</comment>
<protein>
    <submittedName>
        <fullName evidence="1">Uncharacterized protein</fullName>
    </submittedName>
</protein>
<dbReference type="AlphaFoldDB" id="X1JRT0"/>
<gene>
    <name evidence="1" type="ORF">S03H2_65121</name>
</gene>
<reference evidence="1" key="1">
    <citation type="journal article" date="2014" name="Front. Microbiol.">
        <title>High frequency of phylogenetically diverse reductive dehalogenase-homologous genes in deep subseafloor sedimentary metagenomes.</title>
        <authorList>
            <person name="Kawai M."/>
            <person name="Futagami T."/>
            <person name="Toyoda A."/>
            <person name="Takaki Y."/>
            <person name="Nishi S."/>
            <person name="Hori S."/>
            <person name="Arai W."/>
            <person name="Tsubouchi T."/>
            <person name="Morono Y."/>
            <person name="Uchiyama I."/>
            <person name="Ito T."/>
            <person name="Fujiyama A."/>
            <person name="Inagaki F."/>
            <person name="Takami H."/>
        </authorList>
    </citation>
    <scope>NUCLEOTIDE SEQUENCE</scope>
    <source>
        <strain evidence="1">Expedition CK06-06</strain>
    </source>
</reference>
<organism evidence="1">
    <name type="scientific">marine sediment metagenome</name>
    <dbReference type="NCBI Taxonomy" id="412755"/>
    <lineage>
        <taxon>unclassified sequences</taxon>
        <taxon>metagenomes</taxon>
        <taxon>ecological metagenomes</taxon>
    </lineage>
</organism>
<dbReference type="Gene3D" id="3.90.1170.40">
    <property type="entry name" value="Molybdopterin biosynthesis MoaE subunit"/>
    <property type="match status" value="1"/>
</dbReference>
<feature type="non-terminal residue" evidence="1">
    <location>
        <position position="1"/>
    </location>
</feature>